<dbReference type="Proteomes" id="UP001185922">
    <property type="component" value="Unassembled WGS sequence"/>
</dbReference>
<proteinExistence type="predicted"/>
<protein>
    <submittedName>
        <fullName evidence="1">Uncharacterized protein</fullName>
    </submittedName>
</protein>
<dbReference type="EMBL" id="JAWLKH010000031">
    <property type="protein sequence ID" value="MDV6314340.1"/>
    <property type="molecule type" value="Genomic_DNA"/>
</dbReference>
<organism evidence="1 2">
    <name type="scientific">Gordonia amicalis</name>
    <dbReference type="NCBI Taxonomy" id="89053"/>
    <lineage>
        <taxon>Bacteria</taxon>
        <taxon>Bacillati</taxon>
        <taxon>Actinomycetota</taxon>
        <taxon>Actinomycetes</taxon>
        <taxon>Mycobacteriales</taxon>
        <taxon>Gordoniaceae</taxon>
        <taxon>Gordonia</taxon>
    </lineage>
</organism>
<evidence type="ECO:0000313" key="1">
    <source>
        <dbReference type="EMBL" id="MDV6314340.1"/>
    </source>
</evidence>
<accession>A0AAE4U786</accession>
<dbReference type="RefSeq" id="WP_191834803.1">
    <property type="nucleotide sequence ID" value="NZ_CP096596.1"/>
</dbReference>
<gene>
    <name evidence="1" type="ORF">R3Q15_21060</name>
</gene>
<comment type="caution">
    <text evidence="1">The sequence shown here is derived from an EMBL/GenBank/DDBJ whole genome shotgun (WGS) entry which is preliminary data.</text>
</comment>
<evidence type="ECO:0000313" key="2">
    <source>
        <dbReference type="Proteomes" id="UP001185922"/>
    </source>
</evidence>
<name>A0AAE4U786_9ACTN</name>
<sequence length="51" mass="5514">MPRWFSRLDTQTQKSAVAAYSTVCIIGAELRAAGSATERSIPPTPGRTPHE</sequence>
<reference evidence="1" key="1">
    <citation type="submission" date="2023-10" db="EMBL/GenBank/DDBJ databases">
        <title>Development of a sustainable strategy for remediation of hydrocarbon-contaminated territories based on the waste exchange concept.</title>
        <authorList>
            <person name="Krivoruchko A."/>
        </authorList>
    </citation>
    <scope>NUCLEOTIDE SEQUENCE</scope>
    <source>
        <strain evidence="1">IEGM 1279</strain>
    </source>
</reference>
<dbReference type="AlphaFoldDB" id="A0AAE4U786"/>